<comment type="caution">
    <text evidence="1">The sequence shown here is derived from an EMBL/GenBank/DDBJ whole genome shotgun (WGS) entry which is preliminary data.</text>
</comment>
<evidence type="ECO:0008006" key="3">
    <source>
        <dbReference type="Google" id="ProtNLM"/>
    </source>
</evidence>
<dbReference type="RefSeq" id="WP_150043105.1">
    <property type="nucleotide sequence ID" value="NZ_VWPK01000043.1"/>
</dbReference>
<accession>A0A5M6IPL2</accession>
<dbReference type="OrthoDB" id="9782583at2"/>
<name>A0A5M6IPL2_9PROT</name>
<reference evidence="1 2" key="1">
    <citation type="submission" date="2019-09" db="EMBL/GenBank/DDBJ databases">
        <title>Genome sequence of Rhodovastum atsumiense, a diverse member of the Acetobacteraceae family of non-sulfur purple photosynthetic bacteria.</title>
        <authorList>
            <person name="Meyer T."/>
            <person name="Kyndt J."/>
        </authorList>
    </citation>
    <scope>NUCLEOTIDE SEQUENCE [LARGE SCALE GENOMIC DNA]</scope>
    <source>
        <strain evidence="1 2">DSM 21279</strain>
    </source>
</reference>
<dbReference type="EMBL" id="VWPK01000043">
    <property type="protein sequence ID" value="KAA5609839.1"/>
    <property type="molecule type" value="Genomic_DNA"/>
</dbReference>
<proteinExistence type="predicted"/>
<dbReference type="InterPro" id="IPR029024">
    <property type="entry name" value="TerB-like"/>
</dbReference>
<gene>
    <name evidence="1" type="ORF">F1189_22375</name>
</gene>
<sequence>MFLSNLQPDQQAVFLHLAQSLVAADARVDVAESSRLEGFISEIGTVVTPRACTMSEVATIFNTRRARVSAFLELLALAHIDGDYHASEAAFITNLAAAFSIPPEDVDDMTSWVVRQLHLLREAETFLED</sequence>
<dbReference type="SUPFAM" id="SSF158682">
    <property type="entry name" value="TerB-like"/>
    <property type="match status" value="1"/>
</dbReference>
<keyword evidence="2" id="KW-1185">Reference proteome</keyword>
<dbReference type="Proteomes" id="UP000325255">
    <property type="component" value="Unassembled WGS sequence"/>
</dbReference>
<evidence type="ECO:0000313" key="2">
    <source>
        <dbReference type="Proteomes" id="UP000325255"/>
    </source>
</evidence>
<dbReference type="Gene3D" id="1.10.3680.10">
    <property type="entry name" value="TerB-like"/>
    <property type="match status" value="1"/>
</dbReference>
<dbReference type="AlphaFoldDB" id="A0A5M6IPL2"/>
<evidence type="ECO:0000313" key="1">
    <source>
        <dbReference type="EMBL" id="KAA5609839.1"/>
    </source>
</evidence>
<organism evidence="1 2">
    <name type="scientific">Rhodovastum atsumiense</name>
    <dbReference type="NCBI Taxonomy" id="504468"/>
    <lineage>
        <taxon>Bacteria</taxon>
        <taxon>Pseudomonadati</taxon>
        <taxon>Pseudomonadota</taxon>
        <taxon>Alphaproteobacteria</taxon>
        <taxon>Acetobacterales</taxon>
        <taxon>Acetobacteraceae</taxon>
        <taxon>Rhodovastum</taxon>
    </lineage>
</organism>
<protein>
    <recommendedName>
        <fullName evidence="3">Co-chaperone DjlA N-terminal domain-containing protein</fullName>
    </recommendedName>
</protein>